<dbReference type="InterPro" id="IPR019080">
    <property type="entry name" value="YqaJ_viral_recombinase"/>
</dbReference>
<feature type="domain" description="YqaJ viral recombinase" evidence="2">
    <location>
        <begin position="12"/>
        <end position="145"/>
    </location>
</feature>
<evidence type="ECO:0000259" key="2">
    <source>
        <dbReference type="Pfam" id="PF09588"/>
    </source>
</evidence>
<keyword evidence="5" id="KW-1185">Reference proteome</keyword>
<protein>
    <submittedName>
        <fullName evidence="3">YqaJ viral recombinase family protein</fullName>
    </submittedName>
</protein>
<dbReference type="EMBL" id="JAPFCC010000001">
    <property type="protein sequence ID" value="MCW7556456.1"/>
    <property type="molecule type" value="Genomic_DNA"/>
</dbReference>
<sequence>MKYINVQQGSQEWLDLRANHFTASEAPAMMGASKYTSRDELLKQKATGQTKEVTLQMQALFDRGHAAEEAARPLVEAMIGEELYPATAVGDHNLLASYDGITVDDFIVFEHKLWNEKLAVQVRNNDLEPHYYWQLEQQLLISGAEKAIFVTSNGTQEQFESMEYLPVPERQQALIKGWEQFAIDLGNFHQEQQPEVIQPVGKELMELPALSIQLVGEVKNSNLPAFKSQALSFIQSINTDLQTDQDFADAEQTVKFCTKAEKELDIVKKQALAQTADIDELFRTVDHLKEEMRSKRLELNKLVKARKDAIKLEVIADAQSKLNEHITQLNLRLPVSIPAVVADFQGAIKGRSAIKKIREAVNDTLAQAKIEATGYREKIETNLTFFEDTARDYDFLFADIQDVLVMEYDHMKLVVESRINEHKAAEEKRLEAERERIRLEEERKAKEALQKKADAEFARRMEEELAVPEVAEDHSLICGSEFPSDEPLAALPEAKTTKAVDFNDSELKAAVASRDDREALEYFFGDEELHELQYSDDEAEYELEVIVRRVRIKQKAA</sequence>
<evidence type="ECO:0000256" key="1">
    <source>
        <dbReference type="SAM" id="Coils"/>
    </source>
</evidence>
<proteinExistence type="predicted"/>
<keyword evidence="1" id="KW-0175">Coiled coil</keyword>
<evidence type="ECO:0000313" key="5">
    <source>
        <dbReference type="Proteomes" id="UP001209854"/>
    </source>
</evidence>
<dbReference type="Gene3D" id="3.90.320.10">
    <property type="match status" value="1"/>
</dbReference>
<dbReference type="InterPro" id="IPR011335">
    <property type="entry name" value="Restrct_endonuc-II-like"/>
</dbReference>
<accession>A0ABT3N493</accession>
<comment type="caution">
    <text evidence="3">The sequence shown here is derived from an EMBL/GenBank/DDBJ whole genome shotgun (WGS) entry which is preliminary data.</text>
</comment>
<reference evidence="3 5" key="1">
    <citation type="submission" date="2022-10" db="EMBL/GenBank/DDBJ databases">
        <title>High-quality genome sequences of two octocoral-associated bacteria, Endozoicomonas euniceicola EF212 and Endozoicomonas gorgoniicola PS125.</title>
        <authorList>
            <person name="Chiou Y.-J."/>
            <person name="Chen Y.-H."/>
        </authorList>
    </citation>
    <scope>NUCLEOTIDE SEQUENCE [LARGE SCALE GENOMIC DNA]</scope>
    <source>
        <strain evidence="3 5">PS125</strain>
    </source>
</reference>
<feature type="coiled-coil region" evidence="1">
    <location>
        <begin position="415"/>
        <end position="459"/>
    </location>
</feature>
<gene>
    <name evidence="3" type="ORF">NX722_28240</name>
    <name evidence="4" type="ORF">NX722_28575</name>
</gene>
<dbReference type="EMBL" id="JAPFCC010000002">
    <property type="protein sequence ID" value="MCW7556523.1"/>
    <property type="molecule type" value="Genomic_DNA"/>
</dbReference>
<organism evidence="3 5">
    <name type="scientific">Endozoicomonas gorgoniicola</name>
    <dbReference type="NCBI Taxonomy" id="1234144"/>
    <lineage>
        <taxon>Bacteria</taxon>
        <taxon>Pseudomonadati</taxon>
        <taxon>Pseudomonadota</taxon>
        <taxon>Gammaproteobacteria</taxon>
        <taxon>Oceanospirillales</taxon>
        <taxon>Endozoicomonadaceae</taxon>
        <taxon>Endozoicomonas</taxon>
    </lineage>
</organism>
<dbReference type="RefSeq" id="WP_262566136.1">
    <property type="nucleotide sequence ID" value="NZ_CP103299.1"/>
</dbReference>
<evidence type="ECO:0000313" key="4">
    <source>
        <dbReference type="EMBL" id="MCW7556523.1"/>
    </source>
</evidence>
<feature type="coiled-coil region" evidence="1">
    <location>
        <begin position="278"/>
        <end position="305"/>
    </location>
</feature>
<name>A0ABT3N493_9GAMM</name>
<dbReference type="InterPro" id="IPR011604">
    <property type="entry name" value="PDDEXK-like_dom_sf"/>
</dbReference>
<dbReference type="Pfam" id="PF09588">
    <property type="entry name" value="YqaJ"/>
    <property type="match status" value="1"/>
</dbReference>
<dbReference type="SUPFAM" id="SSF52980">
    <property type="entry name" value="Restriction endonuclease-like"/>
    <property type="match status" value="1"/>
</dbReference>
<dbReference type="Proteomes" id="UP001209854">
    <property type="component" value="Unassembled WGS sequence"/>
</dbReference>
<evidence type="ECO:0000313" key="3">
    <source>
        <dbReference type="EMBL" id="MCW7556456.1"/>
    </source>
</evidence>